<evidence type="ECO:0000313" key="2">
    <source>
        <dbReference type="EMBL" id="ABD45982.1"/>
    </source>
</evidence>
<evidence type="ECO:0000256" key="1">
    <source>
        <dbReference type="SAM" id="Phobius"/>
    </source>
</evidence>
<dbReference type="HOGENOM" id="CLU_920792_0_0_5"/>
<dbReference type="KEGG" id="nse:NSE_0117"/>
<dbReference type="AlphaFoldDB" id="Q2GES9"/>
<keyword evidence="1" id="KW-1133">Transmembrane helix</keyword>
<reference evidence="2 3" key="1">
    <citation type="journal article" date="2006" name="PLoS Genet.">
        <title>Comparative genomics of emerging human ehrlichiosis agents.</title>
        <authorList>
            <person name="Dunning Hotopp J.C."/>
            <person name="Lin M."/>
            <person name="Madupu R."/>
            <person name="Crabtree J."/>
            <person name="Angiuoli S.V."/>
            <person name="Eisen J.A."/>
            <person name="Seshadri R."/>
            <person name="Ren Q."/>
            <person name="Wu M."/>
            <person name="Utterback T.R."/>
            <person name="Smith S."/>
            <person name="Lewis M."/>
            <person name="Khouri H."/>
            <person name="Zhang C."/>
            <person name="Niu H."/>
            <person name="Lin Q."/>
            <person name="Ohashi N."/>
            <person name="Zhi N."/>
            <person name="Nelson W."/>
            <person name="Brinkac L.M."/>
            <person name="Dodson R.J."/>
            <person name="Rosovitz M.J."/>
            <person name="Sundaram J."/>
            <person name="Daugherty S.C."/>
            <person name="Davidsen T."/>
            <person name="Durkin A.S."/>
            <person name="Gwinn M."/>
            <person name="Haft D.H."/>
            <person name="Selengut J.D."/>
            <person name="Sullivan S.A."/>
            <person name="Zafar N."/>
            <person name="Zhou L."/>
            <person name="Benahmed F."/>
            <person name="Forberger H."/>
            <person name="Halpin R."/>
            <person name="Mulligan S."/>
            <person name="Robinson J."/>
            <person name="White O."/>
            <person name="Rikihisa Y."/>
            <person name="Tettelin H."/>
        </authorList>
    </citation>
    <scope>NUCLEOTIDE SEQUENCE [LARGE SCALE GENOMIC DNA]</scope>
    <source>
        <strain evidence="3">ATCC VR-367 / Miyayama</strain>
    </source>
</reference>
<feature type="transmembrane region" description="Helical" evidence="1">
    <location>
        <begin position="27"/>
        <end position="47"/>
    </location>
</feature>
<sequence length="303" mass="33023">MFLVFMISSYLFYGLGPEDKWRKVLRVVLLVVAILLFAILVASLILLCRCCRGEKSFSPESAVQQLPQTVPSTNVLTSEAIVVSGVRKGILDQMKGYTFIDPVGRVTTSVARLTGGSVSVLTNPAIPVDVLPSTVEGLLGKNCINPWGPLSPQSSDIASHLSYAVHQALMHVTEPNQGEILLSASDGRLCLVCDPRFFTSGVTRFGYTEHTPVRPAVYVAANAWARAIFDWLAPLRQPGCILEGTTLMVLLPGPEFECHFINVWRSLTVFAGPEMEGALRVRCMPELFAASEPSYDAQGPLRN</sequence>
<gene>
    <name evidence="2" type="ordered locus">NSE_0117</name>
</gene>
<dbReference type="Proteomes" id="UP000001942">
    <property type="component" value="Chromosome"/>
</dbReference>
<evidence type="ECO:0000313" key="3">
    <source>
        <dbReference type="Proteomes" id="UP000001942"/>
    </source>
</evidence>
<protein>
    <submittedName>
        <fullName evidence="2">Uncharacterized protein</fullName>
    </submittedName>
</protein>
<keyword evidence="1" id="KW-0812">Transmembrane</keyword>
<dbReference type="EMBL" id="CP000237">
    <property type="protein sequence ID" value="ABD45982.1"/>
    <property type="molecule type" value="Genomic_DNA"/>
</dbReference>
<organism evidence="2 3">
    <name type="scientific">Ehrlichia sennetsu (strain ATCC VR-367 / Miyayama)</name>
    <name type="common">Neorickettsia sennetsu</name>
    <dbReference type="NCBI Taxonomy" id="222891"/>
    <lineage>
        <taxon>Bacteria</taxon>
        <taxon>Pseudomonadati</taxon>
        <taxon>Pseudomonadota</taxon>
        <taxon>Alphaproteobacteria</taxon>
        <taxon>Rickettsiales</taxon>
        <taxon>Anaplasmataceae</taxon>
        <taxon>Ehrlichia</taxon>
    </lineage>
</organism>
<name>Q2GES9_EHRS3</name>
<keyword evidence="1" id="KW-0472">Membrane</keyword>
<keyword evidence="3" id="KW-1185">Reference proteome</keyword>
<proteinExistence type="predicted"/>
<dbReference type="STRING" id="222891.NSE_0117"/>
<accession>Q2GES9</accession>